<evidence type="ECO:0000313" key="2">
    <source>
        <dbReference type="EMBL" id="MBM7037530.1"/>
    </source>
</evidence>
<name>A0ABS2HJ40_9VIBR</name>
<evidence type="ECO:0000313" key="3">
    <source>
        <dbReference type="Proteomes" id="UP000809621"/>
    </source>
</evidence>
<accession>A0ABS2HJ40</accession>
<gene>
    <name evidence="2" type="ORF">JQC93_14035</name>
</gene>
<dbReference type="InterPro" id="IPR016895">
    <property type="entry name" value="UCP028680"/>
</dbReference>
<dbReference type="EMBL" id="JAFEUM010000005">
    <property type="protein sequence ID" value="MBM7037530.1"/>
    <property type="molecule type" value="Genomic_DNA"/>
</dbReference>
<dbReference type="Proteomes" id="UP000809621">
    <property type="component" value="Unassembled WGS sequence"/>
</dbReference>
<protein>
    <submittedName>
        <fullName evidence="2">Uncharacterized protein</fullName>
    </submittedName>
</protein>
<feature type="chain" id="PRO_5046267680" evidence="1">
    <location>
        <begin position="19"/>
        <end position="150"/>
    </location>
</feature>
<keyword evidence="1" id="KW-0732">Signal</keyword>
<dbReference type="RefSeq" id="WP_205159046.1">
    <property type="nucleotide sequence ID" value="NZ_JAFEUM010000005.1"/>
</dbReference>
<feature type="signal peptide" evidence="1">
    <location>
        <begin position="1"/>
        <end position="18"/>
    </location>
</feature>
<keyword evidence="3" id="KW-1185">Reference proteome</keyword>
<comment type="caution">
    <text evidence="2">The sequence shown here is derived from an EMBL/GenBank/DDBJ whole genome shotgun (WGS) entry which is preliminary data.</text>
</comment>
<reference evidence="2 3" key="1">
    <citation type="submission" date="2021-02" db="EMBL/GenBank/DDBJ databases">
        <authorList>
            <person name="Park J.-S."/>
        </authorList>
    </citation>
    <scope>NUCLEOTIDE SEQUENCE [LARGE SCALE GENOMIC DNA]</scope>
    <source>
        <strain evidence="2 3">188UL20-2</strain>
    </source>
</reference>
<organism evidence="2 3">
    <name type="scientific">Vibrio ulleungensis</name>
    <dbReference type="NCBI Taxonomy" id="2807619"/>
    <lineage>
        <taxon>Bacteria</taxon>
        <taxon>Pseudomonadati</taxon>
        <taxon>Pseudomonadota</taxon>
        <taxon>Gammaproteobacteria</taxon>
        <taxon>Vibrionales</taxon>
        <taxon>Vibrionaceae</taxon>
        <taxon>Vibrio</taxon>
    </lineage>
</organism>
<dbReference type="PIRSF" id="PIRSF028680">
    <property type="entry name" value="UCP028680"/>
    <property type="match status" value="1"/>
</dbReference>
<evidence type="ECO:0000256" key="1">
    <source>
        <dbReference type="SAM" id="SignalP"/>
    </source>
</evidence>
<proteinExistence type="predicted"/>
<sequence length="150" mass="16724">MKHILSIIACAVAFPVFASPTLPSMEESESKHKVFMNSKSQTNDGFDVWQIDSGYAYNLFDSFDLYVGTRIKNTDSEGDRGFLSGVSYQFNNKISVNSTLYTGDTAVIEEPSFNAEVSGNFEMRNGLNLHATLDYDEWQQGITVGLGYNF</sequence>